<keyword evidence="1" id="KW-1185">Reference proteome</keyword>
<name>A0A914M579_MELIC</name>
<accession>A0A914M579</accession>
<dbReference type="WBParaSite" id="Minc3s01300g22595">
    <property type="protein sequence ID" value="Minc3s01300g22595"/>
    <property type="gene ID" value="Minc3s01300g22595"/>
</dbReference>
<reference evidence="2" key="1">
    <citation type="submission" date="2022-11" db="UniProtKB">
        <authorList>
            <consortium name="WormBaseParasite"/>
        </authorList>
    </citation>
    <scope>IDENTIFICATION</scope>
</reference>
<dbReference type="Proteomes" id="UP000887563">
    <property type="component" value="Unplaced"/>
</dbReference>
<sequence length="72" mass="8684">MVTDVVMDGCNIYEFLDKNNTECIRYTNRIFDAMWNGKLNPYDLYRKCGTQKYYFKFNTLGSQNKYNNRTLK</sequence>
<evidence type="ECO:0000313" key="1">
    <source>
        <dbReference type="Proteomes" id="UP000887563"/>
    </source>
</evidence>
<organism evidence="1 2">
    <name type="scientific">Meloidogyne incognita</name>
    <name type="common">Southern root-knot nematode worm</name>
    <name type="synonym">Oxyuris incognita</name>
    <dbReference type="NCBI Taxonomy" id="6306"/>
    <lineage>
        <taxon>Eukaryota</taxon>
        <taxon>Metazoa</taxon>
        <taxon>Ecdysozoa</taxon>
        <taxon>Nematoda</taxon>
        <taxon>Chromadorea</taxon>
        <taxon>Rhabditida</taxon>
        <taxon>Tylenchina</taxon>
        <taxon>Tylenchomorpha</taxon>
        <taxon>Tylenchoidea</taxon>
        <taxon>Meloidogynidae</taxon>
        <taxon>Meloidogyninae</taxon>
        <taxon>Meloidogyne</taxon>
        <taxon>Meloidogyne incognita group</taxon>
    </lineage>
</organism>
<evidence type="ECO:0000313" key="2">
    <source>
        <dbReference type="WBParaSite" id="Minc3s01300g22595"/>
    </source>
</evidence>
<dbReference type="AlphaFoldDB" id="A0A914M579"/>
<protein>
    <submittedName>
        <fullName evidence="2">Uncharacterized protein</fullName>
    </submittedName>
</protein>
<proteinExistence type="predicted"/>